<evidence type="ECO:0000256" key="1">
    <source>
        <dbReference type="SAM" id="MobiDB-lite"/>
    </source>
</evidence>
<feature type="region of interest" description="Disordered" evidence="1">
    <location>
        <begin position="1"/>
        <end position="20"/>
    </location>
</feature>
<dbReference type="Proteomes" id="UP000241167">
    <property type="component" value="Unassembled WGS sequence"/>
</dbReference>
<dbReference type="Gene3D" id="3.30.750.24">
    <property type="entry name" value="STAS domain"/>
    <property type="match status" value="1"/>
</dbReference>
<sequence>MNSMLSQFDADAGGPVSLPPHGSTVLAEDLRVQLVLASDVDGDIVIDGSDVESIGQAVLQLLIAAKAEAERNGQTFTIANPSEALRRRISACGLSDHFGLEEEDQVQ</sequence>
<proteinExistence type="predicted"/>
<feature type="domain" description="STAS" evidence="2">
    <location>
        <begin position="44"/>
        <end position="107"/>
    </location>
</feature>
<dbReference type="InterPro" id="IPR058548">
    <property type="entry name" value="MlaB-like_STAS"/>
</dbReference>
<dbReference type="EMBL" id="PXYI01000010">
    <property type="protein sequence ID" value="PSJ37098.1"/>
    <property type="molecule type" value="Genomic_DNA"/>
</dbReference>
<dbReference type="InterPro" id="IPR002645">
    <property type="entry name" value="STAS_dom"/>
</dbReference>
<comment type="caution">
    <text evidence="3">The sequence shown here is derived from an EMBL/GenBank/DDBJ whole genome shotgun (WGS) entry which is preliminary data.</text>
</comment>
<dbReference type="PROSITE" id="PS50801">
    <property type="entry name" value="STAS"/>
    <property type="match status" value="1"/>
</dbReference>
<dbReference type="CDD" id="cd07043">
    <property type="entry name" value="STAS_anti-anti-sigma_factors"/>
    <property type="match status" value="1"/>
</dbReference>
<gene>
    <name evidence="3" type="ORF">C7I55_23845</name>
</gene>
<protein>
    <recommendedName>
        <fullName evidence="2">STAS domain-containing protein</fullName>
    </recommendedName>
</protein>
<reference evidence="3 4" key="1">
    <citation type="submission" date="2018-03" db="EMBL/GenBank/DDBJ databases">
        <title>The draft genome of Sphingosinicella sp. GL-C-18.</title>
        <authorList>
            <person name="Liu L."/>
            <person name="Li L."/>
            <person name="Liang L."/>
            <person name="Zhang X."/>
            <person name="Wang T."/>
        </authorList>
    </citation>
    <scope>NUCLEOTIDE SEQUENCE [LARGE SCALE GENOMIC DNA]</scope>
    <source>
        <strain evidence="3 4">GL-C-18</strain>
    </source>
</reference>
<evidence type="ECO:0000259" key="2">
    <source>
        <dbReference type="PROSITE" id="PS50801"/>
    </source>
</evidence>
<dbReference type="Pfam" id="PF13466">
    <property type="entry name" value="STAS_2"/>
    <property type="match status" value="1"/>
</dbReference>
<accession>A0A2P7QGI7</accession>
<evidence type="ECO:0000313" key="4">
    <source>
        <dbReference type="Proteomes" id="UP000241167"/>
    </source>
</evidence>
<organism evidence="3 4">
    <name type="scientific">Allosphingosinicella deserti</name>
    <dbReference type="NCBI Taxonomy" id="2116704"/>
    <lineage>
        <taxon>Bacteria</taxon>
        <taxon>Pseudomonadati</taxon>
        <taxon>Pseudomonadota</taxon>
        <taxon>Alphaproteobacteria</taxon>
        <taxon>Sphingomonadales</taxon>
        <taxon>Sphingomonadaceae</taxon>
        <taxon>Allosphingosinicella</taxon>
    </lineage>
</organism>
<name>A0A2P7QGI7_9SPHN</name>
<dbReference type="SUPFAM" id="SSF52091">
    <property type="entry name" value="SpoIIaa-like"/>
    <property type="match status" value="1"/>
</dbReference>
<dbReference type="InterPro" id="IPR036513">
    <property type="entry name" value="STAS_dom_sf"/>
</dbReference>
<evidence type="ECO:0000313" key="3">
    <source>
        <dbReference type="EMBL" id="PSJ37098.1"/>
    </source>
</evidence>
<keyword evidence="4" id="KW-1185">Reference proteome</keyword>
<dbReference type="OrthoDB" id="7506676at2"/>
<dbReference type="AlphaFoldDB" id="A0A2P7QGI7"/>